<evidence type="ECO:0000256" key="3">
    <source>
        <dbReference type="ARBA" id="ARBA00022692"/>
    </source>
</evidence>
<name>A0A9X0WDD4_9GAMM</name>
<proteinExistence type="predicted"/>
<evidence type="ECO:0000256" key="2">
    <source>
        <dbReference type="ARBA" id="ARBA00022475"/>
    </source>
</evidence>
<dbReference type="Pfam" id="PF06146">
    <property type="entry name" value="PsiE"/>
    <property type="match status" value="1"/>
</dbReference>
<protein>
    <recommendedName>
        <fullName evidence="9">Phosphate-starvation-inducible PsiE family protein</fullName>
    </recommendedName>
</protein>
<dbReference type="RefSeq" id="WP_200250428.1">
    <property type="nucleotide sequence ID" value="NZ_NRRY01000072.1"/>
</dbReference>
<feature type="transmembrane region" description="Helical" evidence="6">
    <location>
        <begin position="36"/>
        <end position="57"/>
    </location>
</feature>
<evidence type="ECO:0000256" key="6">
    <source>
        <dbReference type="SAM" id="Phobius"/>
    </source>
</evidence>
<feature type="transmembrane region" description="Helical" evidence="6">
    <location>
        <begin position="104"/>
        <end position="123"/>
    </location>
</feature>
<keyword evidence="2" id="KW-1003">Cell membrane</keyword>
<dbReference type="AlphaFoldDB" id="A0A9X0WDD4"/>
<gene>
    <name evidence="7" type="ORF">CKO42_23895</name>
</gene>
<keyword evidence="4 6" id="KW-1133">Transmembrane helix</keyword>
<evidence type="ECO:0000256" key="4">
    <source>
        <dbReference type="ARBA" id="ARBA00022989"/>
    </source>
</evidence>
<keyword evidence="8" id="KW-1185">Reference proteome</keyword>
<evidence type="ECO:0008006" key="9">
    <source>
        <dbReference type="Google" id="ProtNLM"/>
    </source>
</evidence>
<evidence type="ECO:0000313" key="7">
    <source>
        <dbReference type="EMBL" id="MBK1621399.1"/>
    </source>
</evidence>
<dbReference type="InterPro" id="IPR020948">
    <property type="entry name" value="P_starv_induced_PsiE-like"/>
</dbReference>
<organism evidence="7 8">
    <name type="scientific">Lamprobacter modestohalophilus</name>
    <dbReference type="NCBI Taxonomy" id="1064514"/>
    <lineage>
        <taxon>Bacteria</taxon>
        <taxon>Pseudomonadati</taxon>
        <taxon>Pseudomonadota</taxon>
        <taxon>Gammaproteobacteria</taxon>
        <taxon>Chromatiales</taxon>
        <taxon>Chromatiaceae</taxon>
        <taxon>Lamprobacter</taxon>
    </lineage>
</organism>
<evidence type="ECO:0000256" key="1">
    <source>
        <dbReference type="ARBA" id="ARBA00004651"/>
    </source>
</evidence>
<evidence type="ECO:0000256" key="5">
    <source>
        <dbReference type="ARBA" id="ARBA00023136"/>
    </source>
</evidence>
<reference evidence="7 8" key="1">
    <citation type="journal article" date="2020" name="Microorganisms">
        <title>Osmotic Adaptation and Compatible Solute Biosynthesis of Phototrophic Bacteria as Revealed from Genome Analyses.</title>
        <authorList>
            <person name="Imhoff J.F."/>
            <person name="Rahn T."/>
            <person name="Kunzel S."/>
            <person name="Keller A."/>
            <person name="Neulinger S.C."/>
        </authorList>
    </citation>
    <scope>NUCLEOTIDE SEQUENCE [LARGE SCALE GENOMIC DNA]</scope>
    <source>
        <strain evidence="7 8">DSM 25653</strain>
    </source>
</reference>
<comment type="caution">
    <text evidence="7">The sequence shown here is derived from an EMBL/GenBank/DDBJ whole genome shotgun (WGS) entry which is preliminary data.</text>
</comment>
<sequence length="182" mass="20083">MTNAHQTNNHNTAGHDELPTNERDPILRWLHRIMRLAAYVLAIAMVFVILVGVISVLHTIFLNLIQPPYFLIPDIIKTFGAFLAVLIAYEIFSNIRLYIRSDVFPMKLVVATAIMAIARKIIILDMAEYSALDLIGMGVIVVGLGITYWLISLADRAAEAKDQPPVAASSLLPGSKTKANTD</sequence>
<keyword evidence="5 6" id="KW-0472">Membrane</keyword>
<accession>A0A9X0WDD4</accession>
<dbReference type="GO" id="GO:0005886">
    <property type="term" value="C:plasma membrane"/>
    <property type="evidence" value="ECO:0007669"/>
    <property type="project" value="UniProtKB-SubCell"/>
</dbReference>
<dbReference type="EMBL" id="NRRY01000072">
    <property type="protein sequence ID" value="MBK1621399.1"/>
    <property type="molecule type" value="Genomic_DNA"/>
</dbReference>
<keyword evidence="3 6" id="KW-0812">Transmembrane</keyword>
<dbReference type="Proteomes" id="UP001138768">
    <property type="component" value="Unassembled WGS sequence"/>
</dbReference>
<comment type="subcellular location">
    <subcellularLocation>
        <location evidence="1">Cell membrane</location>
        <topology evidence="1">Multi-pass membrane protein</topology>
    </subcellularLocation>
</comment>
<feature type="transmembrane region" description="Helical" evidence="6">
    <location>
        <begin position="69"/>
        <end position="92"/>
    </location>
</feature>
<evidence type="ECO:0000313" key="8">
    <source>
        <dbReference type="Proteomes" id="UP001138768"/>
    </source>
</evidence>
<feature type="transmembrane region" description="Helical" evidence="6">
    <location>
        <begin position="129"/>
        <end position="151"/>
    </location>
</feature>